<evidence type="ECO:0000259" key="2">
    <source>
        <dbReference type="Pfam" id="PF09335"/>
    </source>
</evidence>
<reference evidence="3 4" key="1">
    <citation type="submission" date="2016-11" db="EMBL/GenBank/DDBJ databases">
        <authorList>
            <person name="Jaros S."/>
            <person name="Januszkiewicz K."/>
            <person name="Wedrychowicz H."/>
        </authorList>
    </citation>
    <scope>NUCLEOTIDE SEQUENCE [LARGE SCALE GENOMIC DNA]</scope>
    <source>
        <strain evidence="3 4">DSM 26991</strain>
    </source>
</reference>
<dbReference type="OrthoDB" id="9814483at2"/>
<evidence type="ECO:0000313" key="3">
    <source>
        <dbReference type="EMBL" id="SHF11638.1"/>
    </source>
</evidence>
<dbReference type="Pfam" id="PF09335">
    <property type="entry name" value="VTT_dom"/>
    <property type="match status" value="1"/>
</dbReference>
<dbReference type="Proteomes" id="UP000184509">
    <property type="component" value="Unassembled WGS sequence"/>
</dbReference>
<dbReference type="RefSeq" id="WP_073400324.1">
    <property type="nucleotide sequence ID" value="NZ_FQTV01000005.1"/>
</dbReference>
<evidence type="ECO:0000313" key="4">
    <source>
        <dbReference type="Proteomes" id="UP000184509"/>
    </source>
</evidence>
<gene>
    <name evidence="3" type="ORF">SAMN05444405_105138</name>
</gene>
<sequence length="164" mass="18279">MDAIIATVQQFLIDMGYPGLFVSAMLAGSIIPFSSEIVLVVLIKLGFDPLYSVVWASLGNTAGGMSCYYIGYLGKIEWAEKYFKVKHEKILKMQKFLQGKGAMMAFFAFLPTIGEVISMALGFMRSNILLTTTSMFVGKLVRYIFVVYCMLYAVDGFLSMIHNL</sequence>
<proteinExistence type="predicted"/>
<organism evidence="3 4">
    <name type="scientific">Bacteroides luti</name>
    <dbReference type="NCBI Taxonomy" id="1297750"/>
    <lineage>
        <taxon>Bacteria</taxon>
        <taxon>Pseudomonadati</taxon>
        <taxon>Bacteroidota</taxon>
        <taxon>Bacteroidia</taxon>
        <taxon>Bacteroidales</taxon>
        <taxon>Bacteroidaceae</taxon>
        <taxon>Bacteroides</taxon>
    </lineage>
</organism>
<feature type="domain" description="VTT" evidence="2">
    <location>
        <begin position="35"/>
        <end position="150"/>
    </location>
</feature>
<dbReference type="EMBL" id="FQTV01000005">
    <property type="protein sequence ID" value="SHF11638.1"/>
    <property type="molecule type" value="Genomic_DNA"/>
</dbReference>
<dbReference type="PANTHER" id="PTHR42709:SF4">
    <property type="entry name" value="INNER MEMBRANE PROTEIN YQAA"/>
    <property type="match status" value="1"/>
</dbReference>
<protein>
    <submittedName>
        <fullName evidence="3">Membrane protein YqaA, SNARE-associated domain</fullName>
    </submittedName>
</protein>
<keyword evidence="1" id="KW-0472">Membrane</keyword>
<dbReference type="PANTHER" id="PTHR42709">
    <property type="entry name" value="ALKALINE PHOSPHATASE LIKE PROTEIN"/>
    <property type="match status" value="1"/>
</dbReference>
<evidence type="ECO:0000256" key="1">
    <source>
        <dbReference type="SAM" id="Phobius"/>
    </source>
</evidence>
<dbReference type="AlphaFoldDB" id="A0A1M4Z115"/>
<name>A0A1M4Z115_9BACE</name>
<dbReference type="STRING" id="1297750.SAMN05444405_105138"/>
<keyword evidence="4" id="KW-1185">Reference proteome</keyword>
<dbReference type="InterPro" id="IPR051311">
    <property type="entry name" value="DedA_domain"/>
</dbReference>
<keyword evidence="1" id="KW-1133">Transmembrane helix</keyword>
<feature type="transmembrane region" description="Helical" evidence="1">
    <location>
        <begin position="102"/>
        <end position="123"/>
    </location>
</feature>
<feature type="transmembrane region" description="Helical" evidence="1">
    <location>
        <begin position="143"/>
        <end position="161"/>
    </location>
</feature>
<accession>A0A1M4Z115</accession>
<keyword evidence="1" id="KW-0812">Transmembrane</keyword>
<dbReference type="InterPro" id="IPR032816">
    <property type="entry name" value="VTT_dom"/>
</dbReference>
<feature type="transmembrane region" description="Helical" evidence="1">
    <location>
        <begin position="20"/>
        <end position="43"/>
    </location>
</feature>